<name>A0A1H0VEP3_9BACI</name>
<feature type="domain" description="Sin" evidence="1">
    <location>
        <begin position="19"/>
        <end position="57"/>
    </location>
</feature>
<dbReference type="InterPro" id="IPR036281">
    <property type="entry name" value="SinR/SinI_dimer_dom_sf"/>
</dbReference>
<sequence>MKNYDGWISWKWEEYVLNNVAVGVENGLDIDWVVLILEAKKMGLSIKDVQSFLSEQAKK</sequence>
<accession>A0A1H0VEP3</accession>
<dbReference type="GO" id="GO:0046983">
    <property type="term" value="F:protein dimerization activity"/>
    <property type="evidence" value="ECO:0007669"/>
    <property type="project" value="InterPro"/>
</dbReference>
<dbReference type="GO" id="GO:0006355">
    <property type="term" value="P:regulation of DNA-templated transcription"/>
    <property type="evidence" value="ECO:0007669"/>
    <property type="project" value="InterPro"/>
</dbReference>
<evidence type="ECO:0000313" key="2">
    <source>
        <dbReference type="EMBL" id="SDP76556.1"/>
    </source>
</evidence>
<dbReference type="InterPro" id="IPR010981">
    <property type="entry name" value="SinR/SinI_dimer_dom"/>
</dbReference>
<gene>
    <name evidence="2" type="ORF">SAMN05216565_106215</name>
</gene>
<dbReference type="SUPFAM" id="SSF47406">
    <property type="entry name" value="SinR repressor dimerisation domain-like"/>
    <property type="match status" value="1"/>
</dbReference>
<dbReference type="EMBL" id="FNJU01000006">
    <property type="protein sequence ID" value="SDP76556.1"/>
    <property type="molecule type" value="Genomic_DNA"/>
</dbReference>
<dbReference type="Proteomes" id="UP000199159">
    <property type="component" value="Unassembled WGS sequence"/>
</dbReference>
<organism evidence="2 3">
    <name type="scientific">Litchfieldia salsa</name>
    <dbReference type="NCBI Taxonomy" id="930152"/>
    <lineage>
        <taxon>Bacteria</taxon>
        <taxon>Bacillati</taxon>
        <taxon>Bacillota</taxon>
        <taxon>Bacilli</taxon>
        <taxon>Bacillales</taxon>
        <taxon>Bacillaceae</taxon>
        <taxon>Litchfieldia</taxon>
    </lineage>
</organism>
<keyword evidence="3" id="KW-1185">Reference proteome</keyword>
<protein>
    <submittedName>
        <fullName evidence="2">Anti-repressor SinI</fullName>
    </submittedName>
</protein>
<dbReference type="AlphaFoldDB" id="A0A1H0VEP3"/>
<dbReference type="Pfam" id="PF08671">
    <property type="entry name" value="SinI"/>
    <property type="match status" value="1"/>
</dbReference>
<evidence type="ECO:0000259" key="1">
    <source>
        <dbReference type="PROSITE" id="PS51500"/>
    </source>
</evidence>
<reference evidence="3" key="1">
    <citation type="submission" date="2016-10" db="EMBL/GenBank/DDBJ databases">
        <authorList>
            <person name="Varghese N."/>
            <person name="Submissions S."/>
        </authorList>
    </citation>
    <scope>NUCLEOTIDE SEQUENCE [LARGE SCALE GENOMIC DNA]</scope>
    <source>
        <strain evidence="3">IBRC-M10078</strain>
    </source>
</reference>
<proteinExistence type="predicted"/>
<dbReference type="PROSITE" id="PS51500">
    <property type="entry name" value="SIN"/>
    <property type="match status" value="1"/>
</dbReference>
<evidence type="ECO:0000313" key="3">
    <source>
        <dbReference type="Proteomes" id="UP000199159"/>
    </source>
</evidence>